<reference evidence="1 2" key="1">
    <citation type="submission" date="2017-07" db="EMBL/GenBank/DDBJ databases">
        <title>An improved, manually edited Actinidia chinensis var. chinensis (kiwifruit) genome highlights the challenges associated with draft genomes and gene prediction in plants.</title>
        <authorList>
            <person name="Pilkington S."/>
            <person name="Crowhurst R."/>
            <person name="Hilario E."/>
            <person name="Nardozza S."/>
            <person name="Fraser L."/>
            <person name="Peng Y."/>
            <person name="Gunaseelan K."/>
            <person name="Simpson R."/>
            <person name="Tahir J."/>
            <person name="Deroles S."/>
            <person name="Templeton K."/>
            <person name="Luo Z."/>
            <person name="Davy M."/>
            <person name="Cheng C."/>
            <person name="Mcneilage M."/>
            <person name="Scaglione D."/>
            <person name="Liu Y."/>
            <person name="Zhang Q."/>
            <person name="Datson P."/>
            <person name="De Silva N."/>
            <person name="Gardiner S."/>
            <person name="Bassett H."/>
            <person name="Chagne D."/>
            <person name="Mccallum J."/>
            <person name="Dzierzon H."/>
            <person name="Deng C."/>
            <person name="Wang Y.-Y."/>
            <person name="Barron N."/>
            <person name="Manako K."/>
            <person name="Bowen J."/>
            <person name="Foster T."/>
            <person name="Erridge Z."/>
            <person name="Tiffin H."/>
            <person name="Waite C."/>
            <person name="Davies K."/>
            <person name="Grierson E."/>
            <person name="Laing W."/>
            <person name="Kirk R."/>
            <person name="Chen X."/>
            <person name="Wood M."/>
            <person name="Montefiori M."/>
            <person name="Brummell D."/>
            <person name="Schwinn K."/>
            <person name="Catanach A."/>
            <person name="Fullerton C."/>
            <person name="Li D."/>
            <person name="Meiyalaghan S."/>
            <person name="Nieuwenhuizen N."/>
            <person name="Read N."/>
            <person name="Prakash R."/>
            <person name="Hunter D."/>
            <person name="Zhang H."/>
            <person name="Mckenzie M."/>
            <person name="Knabel M."/>
            <person name="Harris A."/>
            <person name="Allan A."/>
            <person name="Chen A."/>
            <person name="Janssen B."/>
            <person name="Plunkett B."/>
            <person name="Dwamena C."/>
            <person name="Voogd C."/>
            <person name="Leif D."/>
            <person name="Lafferty D."/>
            <person name="Souleyre E."/>
            <person name="Varkonyi-Gasic E."/>
            <person name="Gambi F."/>
            <person name="Hanley J."/>
            <person name="Yao J.-L."/>
            <person name="Cheung J."/>
            <person name="David K."/>
            <person name="Warren B."/>
            <person name="Marsh K."/>
            <person name="Snowden K."/>
            <person name="Lin-Wang K."/>
            <person name="Brian L."/>
            <person name="Martinez-Sanchez M."/>
            <person name="Wang M."/>
            <person name="Ileperuma N."/>
            <person name="Macnee N."/>
            <person name="Campin R."/>
            <person name="Mcatee P."/>
            <person name="Drummond R."/>
            <person name="Espley R."/>
            <person name="Ireland H."/>
            <person name="Wu R."/>
            <person name="Atkinson R."/>
            <person name="Karunairetnam S."/>
            <person name="Bulley S."/>
            <person name="Chunkath S."/>
            <person name="Hanley Z."/>
            <person name="Storey R."/>
            <person name="Thrimawithana A."/>
            <person name="Thomson S."/>
            <person name="David C."/>
            <person name="Testolin R."/>
        </authorList>
    </citation>
    <scope>NUCLEOTIDE SEQUENCE [LARGE SCALE GENOMIC DNA]</scope>
    <source>
        <strain evidence="2">cv. Red5</strain>
        <tissue evidence="1">Young leaf</tissue>
    </source>
</reference>
<accession>A0A2R6RNJ9</accession>
<gene>
    <name evidence="1" type="ORF">CEY00_Acc04885</name>
</gene>
<dbReference type="AlphaFoldDB" id="A0A2R6RNJ9"/>
<dbReference type="Proteomes" id="UP000241394">
    <property type="component" value="Chromosome LG4"/>
</dbReference>
<dbReference type="STRING" id="1590841.A0A2R6RNJ9"/>
<comment type="caution">
    <text evidence="1">The sequence shown here is derived from an EMBL/GenBank/DDBJ whole genome shotgun (WGS) entry which is preliminary data.</text>
</comment>
<reference evidence="2" key="2">
    <citation type="journal article" date="2018" name="BMC Genomics">
        <title>A manually annotated Actinidia chinensis var. chinensis (kiwifruit) genome highlights the challenges associated with draft genomes and gene prediction in plants.</title>
        <authorList>
            <person name="Pilkington S.M."/>
            <person name="Crowhurst R."/>
            <person name="Hilario E."/>
            <person name="Nardozza S."/>
            <person name="Fraser L."/>
            <person name="Peng Y."/>
            <person name="Gunaseelan K."/>
            <person name="Simpson R."/>
            <person name="Tahir J."/>
            <person name="Deroles S.C."/>
            <person name="Templeton K."/>
            <person name="Luo Z."/>
            <person name="Davy M."/>
            <person name="Cheng C."/>
            <person name="McNeilage M."/>
            <person name="Scaglione D."/>
            <person name="Liu Y."/>
            <person name="Zhang Q."/>
            <person name="Datson P."/>
            <person name="De Silva N."/>
            <person name="Gardiner S.E."/>
            <person name="Bassett H."/>
            <person name="Chagne D."/>
            <person name="McCallum J."/>
            <person name="Dzierzon H."/>
            <person name="Deng C."/>
            <person name="Wang Y.Y."/>
            <person name="Barron L."/>
            <person name="Manako K."/>
            <person name="Bowen J."/>
            <person name="Foster T.M."/>
            <person name="Erridge Z.A."/>
            <person name="Tiffin H."/>
            <person name="Waite C.N."/>
            <person name="Davies K.M."/>
            <person name="Grierson E.P."/>
            <person name="Laing W.A."/>
            <person name="Kirk R."/>
            <person name="Chen X."/>
            <person name="Wood M."/>
            <person name="Montefiori M."/>
            <person name="Brummell D.A."/>
            <person name="Schwinn K.E."/>
            <person name="Catanach A."/>
            <person name="Fullerton C."/>
            <person name="Li D."/>
            <person name="Meiyalaghan S."/>
            <person name="Nieuwenhuizen N."/>
            <person name="Read N."/>
            <person name="Prakash R."/>
            <person name="Hunter D."/>
            <person name="Zhang H."/>
            <person name="McKenzie M."/>
            <person name="Knabel M."/>
            <person name="Harris A."/>
            <person name="Allan A.C."/>
            <person name="Gleave A."/>
            <person name="Chen A."/>
            <person name="Janssen B.J."/>
            <person name="Plunkett B."/>
            <person name="Ampomah-Dwamena C."/>
            <person name="Voogd C."/>
            <person name="Leif D."/>
            <person name="Lafferty D."/>
            <person name="Souleyre E.J.F."/>
            <person name="Varkonyi-Gasic E."/>
            <person name="Gambi F."/>
            <person name="Hanley J."/>
            <person name="Yao J.L."/>
            <person name="Cheung J."/>
            <person name="David K.M."/>
            <person name="Warren B."/>
            <person name="Marsh K."/>
            <person name="Snowden K.C."/>
            <person name="Lin-Wang K."/>
            <person name="Brian L."/>
            <person name="Martinez-Sanchez M."/>
            <person name="Wang M."/>
            <person name="Ileperuma N."/>
            <person name="Macnee N."/>
            <person name="Campin R."/>
            <person name="McAtee P."/>
            <person name="Drummond R.S.M."/>
            <person name="Espley R.V."/>
            <person name="Ireland H.S."/>
            <person name="Wu R."/>
            <person name="Atkinson R.G."/>
            <person name="Karunairetnam S."/>
            <person name="Bulley S."/>
            <person name="Chunkath S."/>
            <person name="Hanley Z."/>
            <person name="Storey R."/>
            <person name="Thrimawithana A.H."/>
            <person name="Thomson S."/>
            <person name="David C."/>
            <person name="Testolin R."/>
            <person name="Huang H."/>
            <person name="Hellens R.P."/>
            <person name="Schaffer R.J."/>
        </authorList>
    </citation>
    <scope>NUCLEOTIDE SEQUENCE [LARGE SCALE GENOMIC DNA]</scope>
    <source>
        <strain evidence="2">cv. Red5</strain>
    </source>
</reference>
<proteinExistence type="predicted"/>
<name>A0A2R6RNJ9_ACTCC</name>
<evidence type="ECO:0000313" key="2">
    <source>
        <dbReference type="Proteomes" id="UP000241394"/>
    </source>
</evidence>
<dbReference type="OrthoDB" id="1927611at2759"/>
<dbReference type="PANTHER" id="PTHR33735:SF14">
    <property type="entry name" value="PHAGE CAPSID SCAFFOLDING PROTEIN (GPO) SERINE PEPTIDASE"/>
    <property type="match status" value="1"/>
</dbReference>
<dbReference type="PANTHER" id="PTHR33735">
    <property type="entry name" value="EXPRESSED PROTEIN"/>
    <property type="match status" value="1"/>
</dbReference>
<keyword evidence="2" id="KW-1185">Reference proteome</keyword>
<evidence type="ECO:0000313" key="1">
    <source>
        <dbReference type="EMBL" id="PSS31610.1"/>
    </source>
</evidence>
<sequence length="209" mass="23512">MAMSTRFIFPHCFISSPPTKPGCKLQTRTFHPISHSLISKHTNRNRCLVNQSSRFFSNGRRVWTDNVSKRDLVVHCGILPGAPLPTPDPWQGWVLGAVIAVIIPFFSNKWGPLFKFTKQVEEVVDTIDHAAEVVESVAEQVEKVADEIGDQFQEGGKLRGAFDFIENAAHKTAQAAQFADEIIDKVEEVEKTVEEFMEPVKEETNEKMS</sequence>
<protein>
    <submittedName>
        <fullName evidence="1">Beta-galactosidase</fullName>
    </submittedName>
</protein>
<dbReference type="InParanoid" id="A0A2R6RNJ9"/>
<organism evidence="1 2">
    <name type="scientific">Actinidia chinensis var. chinensis</name>
    <name type="common">Chinese soft-hair kiwi</name>
    <dbReference type="NCBI Taxonomy" id="1590841"/>
    <lineage>
        <taxon>Eukaryota</taxon>
        <taxon>Viridiplantae</taxon>
        <taxon>Streptophyta</taxon>
        <taxon>Embryophyta</taxon>
        <taxon>Tracheophyta</taxon>
        <taxon>Spermatophyta</taxon>
        <taxon>Magnoliopsida</taxon>
        <taxon>eudicotyledons</taxon>
        <taxon>Gunneridae</taxon>
        <taxon>Pentapetalae</taxon>
        <taxon>asterids</taxon>
        <taxon>Ericales</taxon>
        <taxon>Actinidiaceae</taxon>
        <taxon>Actinidia</taxon>
    </lineage>
</organism>
<dbReference type="EMBL" id="NKQK01000004">
    <property type="protein sequence ID" value="PSS31610.1"/>
    <property type="molecule type" value="Genomic_DNA"/>
</dbReference>
<dbReference type="Gramene" id="PSS31610">
    <property type="protein sequence ID" value="PSS31610"/>
    <property type="gene ID" value="CEY00_Acc04885"/>
</dbReference>
<dbReference type="OMA" id="STWQHES"/>